<gene>
    <name evidence="1" type="ORF">B5K10_07240</name>
</gene>
<dbReference type="EMBL" id="NAOO01000007">
    <property type="protein sequence ID" value="RFB97493.1"/>
    <property type="molecule type" value="Genomic_DNA"/>
</dbReference>
<sequence length="113" mass="12123">MTSTTSVSDTSYAYLATLSRLDSNGDGVLSRGERAADEKPGIIKELLDEDNTSETQPKFSGSLIALMMDSRDSGMAASIAVPYPLQQTAPTSGDQPDDLYRNTYGQFDFNTAA</sequence>
<dbReference type="RefSeq" id="WP_049733888.1">
    <property type="nucleotide sequence ID" value="NZ_KZ859521.1"/>
</dbReference>
<organism evidence="1 2">
    <name type="scientific">Rhizobium leguminosarum bv. trifolii</name>
    <dbReference type="NCBI Taxonomy" id="386"/>
    <lineage>
        <taxon>Bacteria</taxon>
        <taxon>Pseudomonadati</taxon>
        <taxon>Pseudomonadota</taxon>
        <taxon>Alphaproteobacteria</taxon>
        <taxon>Hyphomicrobiales</taxon>
        <taxon>Rhizobiaceae</taxon>
        <taxon>Rhizobium/Agrobacterium group</taxon>
        <taxon>Rhizobium</taxon>
    </lineage>
</organism>
<reference evidence="1 2" key="1">
    <citation type="submission" date="2017-03" db="EMBL/GenBank/DDBJ databases">
        <title>Genome analysis of Rhizobial strains effectives or ineffectives for nitrogen fixation isolated from bean seeds.</title>
        <authorList>
            <person name="Peralta H."/>
            <person name="Aguilar-Vera A."/>
            <person name="Mora Y."/>
            <person name="Vargas-Lagunas C."/>
            <person name="Girard L."/>
            <person name="Mora J."/>
        </authorList>
    </citation>
    <scope>NUCLEOTIDE SEQUENCE [LARGE SCALE GENOMIC DNA]</scope>
    <source>
        <strain evidence="1 2">CCGM5</strain>
    </source>
</reference>
<evidence type="ECO:0000313" key="2">
    <source>
        <dbReference type="Proteomes" id="UP000256748"/>
    </source>
</evidence>
<dbReference type="Proteomes" id="UP000256748">
    <property type="component" value="Unassembled WGS sequence"/>
</dbReference>
<evidence type="ECO:0000313" key="1">
    <source>
        <dbReference type="EMBL" id="RFB97493.1"/>
    </source>
</evidence>
<comment type="caution">
    <text evidence="1">The sequence shown here is derived from an EMBL/GenBank/DDBJ whole genome shotgun (WGS) entry which is preliminary data.</text>
</comment>
<protein>
    <submittedName>
        <fullName evidence="1">Uncharacterized protein</fullName>
    </submittedName>
</protein>
<accession>A0A3E1BSE0</accession>
<dbReference type="AlphaFoldDB" id="A0A3E1BSE0"/>
<proteinExistence type="predicted"/>
<name>A0A3E1BSE0_RHILT</name>